<accession>A0A0C3FBG4</accession>
<dbReference type="EMBL" id="KN833027">
    <property type="protein sequence ID" value="KIM77184.1"/>
    <property type="molecule type" value="Genomic_DNA"/>
</dbReference>
<dbReference type="InParanoid" id="A0A0C3FBG4"/>
<dbReference type="Proteomes" id="UP000054166">
    <property type="component" value="Unassembled WGS sequence"/>
</dbReference>
<name>A0A0C3FBG4_PILCF</name>
<evidence type="ECO:0008006" key="3">
    <source>
        <dbReference type="Google" id="ProtNLM"/>
    </source>
</evidence>
<gene>
    <name evidence="1" type="ORF">PILCRDRAFT_825536</name>
</gene>
<dbReference type="AlphaFoldDB" id="A0A0C3FBG4"/>
<proteinExistence type="predicted"/>
<reference evidence="1 2" key="1">
    <citation type="submission" date="2014-04" db="EMBL/GenBank/DDBJ databases">
        <authorList>
            <consortium name="DOE Joint Genome Institute"/>
            <person name="Kuo A."/>
            <person name="Tarkka M."/>
            <person name="Buscot F."/>
            <person name="Kohler A."/>
            <person name="Nagy L.G."/>
            <person name="Floudas D."/>
            <person name="Copeland A."/>
            <person name="Barry K.W."/>
            <person name="Cichocki N."/>
            <person name="Veneault-Fourrey C."/>
            <person name="LaButti K."/>
            <person name="Lindquist E.A."/>
            <person name="Lipzen A."/>
            <person name="Lundell T."/>
            <person name="Morin E."/>
            <person name="Murat C."/>
            <person name="Sun H."/>
            <person name="Tunlid A."/>
            <person name="Henrissat B."/>
            <person name="Grigoriev I.V."/>
            <person name="Hibbett D.S."/>
            <person name="Martin F."/>
            <person name="Nordberg H.P."/>
            <person name="Cantor M.N."/>
            <person name="Hua S.X."/>
        </authorList>
    </citation>
    <scope>NUCLEOTIDE SEQUENCE [LARGE SCALE GENOMIC DNA]</scope>
    <source>
        <strain evidence="1 2">F 1598</strain>
    </source>
</reference>
<reference evidence="2" key="2">
    <citation type="submission" date="2015-01" db="EMBL/GenBank/DDBJ databases">
        <title>Evolutionary Origins and Diversification of the Mycorrhizal Mutualists.</title>
        <authorList>
            <consortium name="DOE Joint Genome Institute"/>
            <consortium name="Mycorrhizal Genomics Consortium"/>
            <person name="Kohler A."/>
            <person name="Kuo A."/>
            <person name="Nagy L.G."/>
            <person name="Floudas D."/>
            <person name="Copeland A."/>
            <person name="Barry K.W."/>
            <person name="Cichocki N."/>
            <person name="Veneault-Fourrey C."/>
            <person name="LaButti K."/>
            <person name="Lindquist E.A."/>
            <person name="Lipzen A."/>
            <person name="Lundell T."/>
            <person name="Morin E."/>
            <person name="Murat C."/>
            <person name="Riley R."/>
            <person name="Ohm R."/>
            <person name="Sun H."/>
            <person name="Tunlid A."/>
            <person name="Henrissat B."/>
            <person name="Grigoriev I.V."/>
            <person name="Hibbett D.S."/>
            <person name="Martin F."/>
        </authorList>
    </citation>
    <scope>NUCLEOTIDE SEQUENCE [LARGE SCALE GENOMIC DNA]</scope>
    <source>
        <strain evidence="2">F 1598</strain>
    </source>
</reference>
<dbReference type="HOGENOM" id="CLU_586760_0_0_1"/>
<sequence length="469" mass="51666">MSAIIASCETIQLAIRTKVKLSGISNQSDEEAHSVTVDIHGGWQLEACLPKAPVDDEATPLGLFVYAPPNSVEQRIGDSVEVTLSVQSLKGGMHASETFQWAVPADSAGRGFPNILDWNYFWHKNPEHRADDGFYVLINITSIPISSRPTVFEPTMLQTISQLMQGQVLFSDTKFFVFSQSRFSDQGHGAQDPLPVYANSTFLRGQCEYFSTMFSDSAFSESKQLPLDAPPETQWIEEYDYESDSDLGYVSADEDDRGLESSTVSSPVPGAGMFKGEEQDTLDLQVVSLPAVSEQLADAKPDADTGVLLHQSSPSYGGERFGNIVPVKDAAFVTWRAMIFFLSSSQISFAPLSSSQRSRARSAIERDQGIPSKPSAKSMYRLADKLGLDDLCKLSLSHIQSQLSADNIMLEVFSAFTSRYKPVRDIELAFLFDHWEELKGSQRLRGVIKAVTRGELPHATDVLEAILAH</sequence>
<dbReference type="STRING" id="765440.A0A0C3FBG4"/>
<organism evidence="1 2">
    <name type="scientific">Piloderma croceum (strain F 1598)</name>
    <dbReference type="NCBI Taxonomy" id="765440"/>
    <lineage>
        <taxon>Eukaryota</taxon>
        <taxon>Fungi</taxon>
        <taxon>Dikarya</taxon>
        <taxon>Basidiomycota</taxon>
        <taxon>Agaricomycotina</taxon>
        <taxon>Agaricomycetes</taxon>
        <taxon>Agaricomycetidae</taxon>
        <taxon>Atheliales</taxon>
        <taxon>Atheliaceae</taxon>
        <taxon>Piloderma</taxon>
    </lineage>
</organism>
<dbReference type="OrthoDB" id="6359816at2759"/>
<dbReference type="PANTHER" id="PTHR24413">
    <property type="entry name" value="SPECKLE-TYPE POZ PROTEIN"/>
    <property type="match status" value="1"/>
</dbReference>
<evidence type="ECO:0000313" key="2">
    <source>
        <dbReference type="Proteomes" id="UP000054166"/>
    </source>
</evidence>
<evidence type="ECO:0000313" key="1">
    <source>
        <dbReference type="EMBL" id="KIM77184.1"/>
    </source>
</evidence>
<keyword evidence="2" id="KW-1185">Reference proteome</keyword>
<protein>
    <recommendedName>
        <fullName evidence="3">BTB domain-containing protein</fullName>
    </recommendedName>
</protein>